<reference evidence="2 3" key="1">
    <citation type="submission" date="2021-08" db="EMBL/GenBank/DDBJ databases">
        <title>Culture and genomic analysis of Symbiopectobacterium purcellii sp. nov. gen. nov., isolated from the leafhopper Empoasca decipiens.</title>
        <authorList>
            <person name="Nadal-Jimenez P."/>
            <person name="Siozios S."/>
            <person name="Halliday N."/>
            <person name="Camara M."/>
            <person name="Hurst G.D.D."/>
        </authorList>
    </citation>
    <scope>NUCLEOTIDE SEQUENCE [LARGE SCALE GENOMIC DNA]</scope>
    <source>
        <strain evidence="2 3">SyEd1</strain>
    </source>
</reference>
<feature type="region of interest" description="Disordered" evidence="1">
    <location>
        <begin position="61"/>
        <end position="83"/>
    </location>
</feature>
<evidence type="ECO:0000313" key="3">
    <source>
        <dbReference type="Proteomes" id="UP000825886"/>
    </source>
</evidence>
<sequence>MQNDDMKEYLTKLGEFFYPFLVNVELGNVSALENTTNLINAFINFNEVGYFNRPTKVGNIKSGGQTAPPEGEAGCDSGIGVEV</sequence>
<organism evidence="2 3">
    <name type="scientific">Symbiopectobacterium purcellii</name>
    <dbReference type="NCBI Taxonomy" id="2871826"/>
    <lineage>
        <taxon>Bacteria</taxon>
        <taxon>Pseudomonadati</taxon>
        <taxon>Pseudomonadota</taxon>
        <taxon>Gammaproteobacteria</taxon>
        <taxon>Enterobacterales</taxon>
        <taxon>Enterobacteriaceae</taxon>
    </lineage>
</organism>
<dbReference type="Proteomes" id="UP000825886">
    <property type="component" value="Chromosome"/>
</dbReference>
<keyword evidence="3" id="KW-1185">Reference proteome</keyword>
<dbReference type="EMBL" id="CP081864">
    <property type="protein sequence ID" value="QZN94140.1"/>
    <property type="molecule type" value="Genomic_DNA"/>
</dbReference>
<evidence type="ECO:0000313" key="2">
    <source>
        <dbReference type="EMBL" id="QZN94140.1"/>
    </source>
</evidence>
<evidence type="ECO:0000256" key="1">
    <source>
        <dbReference type="SAM" id="MobiDB-lite"/>
    </source>
</evidence>
<gene>
    <name evidence="2" type="ORF">K6K13_12125</name>
</gene>
<accession>A0ABX9AK94</accession>
<proteinExistence type="predicted"/>
<protein>
    <submittedName>
        <fullName evidence="2">Uncharacterized protein</fullName>
    </submittedName>
</protein>
<dbReference type="RefSeq" id="WP_222157271.1">
    <property type="nucleotide sequence ID" value="NZ_CP081864.1"/>
</dbReference>
<name>A0ABX9AK94_9ENTR</name>